<dbReference type="GO" id="GO:0004222">
    <property type="term" value="F:metalloendopeptidase activity"/>
    <property type="evidence" value="ECO:0007669"/>
    <property type="project" value="TreeGrafter"/>
</dbReference>
<comment type="caution">
    <text evidence="9">The sequence shown here is derived from an EMBL/GenBank/DDBJ whole genome shotgun (WGS) entry which is preliminary data.</text>
</comment>
<evidence type="ECO:0000313" key="9">
    <source>
        <dbReference type="EMBL" id="NNU78840.1"/>
    </source>
</evidence>
<evidence type="ECO:0000256" key="2">
    <source>
        <dbReference type="ARBA" id="ARBA00022670"/>
    </source>
</evidence>
<accession>A0A849L016</accession>
<keyword evidence="7" id="KW-0732">Signal</keyword>
<dbReference type="PANTHER" id="PTHR21666">
    <property type="entry name" value="PEPTIDASE-RELATED"/>
    <property type="match status" value="1"/>
</dbReference>
<gene>
    <name evidence="9" type="ORF">HMH01_00180</name>
</gene>
<sequence>MKGARAFVLLLVLAGPVHAQSLEARLDALREAEAAISTADTNIAQRRALGQAVRAYEQAEQALRTEIAAVAGRIRDRERVLEQERAGLRRLLGGVARMGSISEPLVLTGAASPIDGARAMLLMKRAAGAADLRARNAAAARDALEMLRARQDEALARITQTRGRLAEVRDTLIARADADRAATADIPDIGPDAANLAALAIALESATPSEEEIIELPFEPGGLALPVDGEIQRGFGEVDPAGVERPGLALAAPGGRLVTAPVPASVRFVGELDGYGRVVILEPGLNTLLVLAGMETVLVEPSELVGAGAPLGFLPGGGDHEEFLPVSGSDSGQPELKTLYMELRHDQRPVDPTPWIGSSD</sequence>
<dbReference type="InterPro" id="IPR050570">
    <property type="entry name" value="Cell_wall_metabolism_enzyme"/>
</dbReference>
<feature type="signal peptide" evidence="7">
    <location>
        <begin position="1"/>
        <end position="19"/>
    </location>
</feature>
<dbReference type="EMBL" id="JABFBC010000001">
    <property type="protein sequence ID" value="NNU78840.1"/>
    <property type="molecule type" value="Genomic_DNA"/>
</dbReference>
<evidence type="ECO:0000256" key="4">
    <source>
        <dbReference type="ARBA" id="ARBA00022801"/>
    </source>
</evidence>
<dbReference type="AlphaFoldDB" id="A0A849L016"/>
<name>A0A849L016_9RHOB</name>
<evidence type="ECO:0000256" key="7">
    <source>
        <dbReference type="SAM" id="SignalP"/>
    </source>
</evidence>
<feature type="domain" description="M23ase beta-sheet core" evidence="8">
    <location>
        <begin position="246"/>
        <end position="352"/>
    </location>
</feature>
<keyword evidence="6" id="KW-0482">Metalloprotease</keyword>
<keyword evidence="4" id="KW-0378">Hydrolase</keyword>
<dbReference type="SUPFAM" id="SSF51261">
    <property type="entry name" value="Duplicated hybrid motif"/>
    <property type="match status" value="1"/>
</dbReference>
<dbReference type="GO" id="GO:0006508">
    <property type="term" value="P:proteolysis"/>
    <property type="evidence" value="ECO:0007669"/>
    <property type="project" value="UniProtKB-KW"/>
</dbReference>
<evidence type="ECO:0000259" key="8">
    <source>
        <dbReference type="Pfam" id="PF01551"/>
    </source>
</evidence>
<keyword evidence="3" id="KW-0479">Metal-binding</keyword>
<dbReference type="InterPro" id="IPR011055">
    <property type="entry name" value="Dup_hybrid_motif"/>
</dbReference>
<evidence type="ECO:0000256" key="3">
    <source>
        <dbReference type="ARBA" id="ARBA00022723"/>
    </source>
</evidence>
<dbReference type="GO" id="GO:0046872">
    <property type="term" value="F:metal ion binding"/>
    <property type="evidence" value="ECO:0007669"/>
    <property type="project" value="UniProtKB-KW"/>
</dbReference>
<evidence type="ECO:0000313" key="10">
    <source>
        <dbReference type="Proteomes" id="UP000572377"/>
    </source>
</evidence>
<dbReference type="Proteomes" id="UP000572377">
    <property type="component" value="Unassembled WGS sequence"/>
</dbReference>
<protein>
    <submittedName>
        <fullName evidence="9">Peptidoglycan DD-metalloendopeptidase family protein</fullName>
    </submittedName>
</protein>
<keyword evidence="2" id="KW-0645">Protease</keyword>
<evidence type="ECO:0000256" key="6">
    <source>
        <dbReference type="ARBA" id="ARBA00023049"/>
    </source>
</evidence>
<dbReference type="Pfam" id="PF01551">
    <property type="entry name" value="Peptidase_M23"/>
    <property type="match status" value="1"/>
</dbReference>
<evidence type="ECO:0000256" key="1">
    <source>
        <dbReference type="ARBA" id="ARBA00001947"/>
    </source>
</evidence>
<proteinExistence type="predicted"/>
<feature type="chain" id="PRO_5033010461" evidence="7">
    <location>
        <begin position="20"/>
        <end position="360"/>
    </location>
</feature>
<dbReference type="InterPro" id="IPR016047">
    <property type="entry name" value="M23ase_b-sheet_dom"/>
</dbReference>
<keyword evidence="5" id="KW-0862">Zinc</keyword>
<organism evidence="9 10">
    <name type="scientific">Halovulum dunhuangense</name>
    <dbReference type="NCBI Taxonomy" id="1505036"/>
    <lineage>
        <taxon>Bacteria</taxon>
        <taxon>Pseudomonadati</taxon>
        <taxon>Pseudomonadota</taxon>
        <taxon>Alphaproteobacteria</taxon>
        <taxon>Rhodobacterales</taxon>
        <taxon>Paracoccaceae</taxon>
        <taxon>Halovulum</taxon>
    </lineage>
</organism>
<evidence type="ECO:0000256" key="5">
    <source>
        <dbReference type="ARBA" id="ARBA00022833"/>
    </source>
</evidence>
<dbReference type="Gene3D" id="2.70.70.10">
    <property type="entry name" value="Glucose Permease (Domain IIA)"/>
    <property type="match status" value="1"/>
</dbReference>
<reference evidence="9 10" key="1">
    <citation type="submission" date="2020-05" db="EMBL/GenBank/DDBJ databases">
        <title>Gimesia benthica sp. nov., a novel planctomycete isolated from a deep-sea water sample of the Northwest Indian Ocean.</title>
        <authorList>
            <person name="Wang J."/>
            <person name="Ruan C."/>
            <person name="Song L."/>
            <person name="Zhu Y."/>
            <person name="Li A."/>
            <person name="Zheng X."/>
            <person name="Wang L."/>
            <person name="Lu Z."/>
            <person name="Huang Y."/>
            <person name="Du W."/>
            <person name="Zhou Y."/>
            <person name="Huang L."/>
            <person name="Dai X."/>
        </authorList>
    </citation>
    <scope>NUCLEOTIDE SEQUENCE [LARGE SCALE GENOMIC DNA]</scope>
    <source>
        <strain evidence="9 10">YYQ-30</strain>
    </source>
</reference>
<keyword evidence="10" id="KW-1185">Reference proteome</keyword>
<comment type="cofactor">
    <cofactor evidence="1">
        <name>Zn(2+)</name>
        <dbReference type="ChEBI" id="CHEBI:29105"/>
    </cofactor>
</comment>
<dbReference type="PANTHER" id="PTHR21666:SF288">
    <property type="entry name" value="CELL DIVISION PROTEIN YTFB"/>
    <property type="match status" value="1"/>
</dbReference>